<protein>
    <submittedName>
        <fullName evidence="2">DUF1289 domain-containing protein</fullName>
    </submittedName>
</protein>
<dbReference type="AlphaFoldDB" id="A0A0M3HT30"/>
<dbReference type="WBParaSite" id="ALUE_0000574001-mRNA-1">
    <property type="protein sequence ID" value="ALUE_0000574001-mRNA-1"/>
    <property type="gene ID" value="ALUE_0000574001"/>
</dbReference>
<evidence type="ECO:0000313" key="2">
    <source>
        <dbReference type="WBParaSite" id="ALUE_0000574001-mRNA-1"/>
    </source>
</evidence>
<proteinExistence type="predicted"/>
<evidence type="ECO:0000313" key="1">
    <source>
        <dbReference type="Proteomes" id="UP000036681"/>
    </source>
</evidence>
<name>A0A0M3HT30_ASCLU</name>
<sequence>MGSSCYVGWVAKKCMHYCVGCIIQGPFMEQFGTVGAAVNTQIAPPIRRTRFADRLTLTTDSNDCVLKAWRWIKADV</sequence>
<dbReference type="Proteomes" id="UP000036681">
    <property type="component" value="Unplaced"/>
</dbReference>
<reference evidence="2" key="1">
    <citation type="submission" date="2017-02" db="UniProtKB">
        <authorList>
            <consortium name="WormBaseParasite"/>
        </authorList>
    </citation>
    <scope>IDENTIFICATION</scope>
</reference>
<keyword evidence="1" id="KW-1185">Reference proteome</keyword>
<organism evidence="1 2">
    <name type="scientific">Ascaris lumbricoides</name>
    <name type="common">Giant roundworm</name>
    <dbReference type="NCBI Taxonomy" id="6252"/>
    <lineage>
        <taxon>Eukaryota</taxon>
        <taxon>Metazoa</taxon>
        <taxon>Ecdysozoa</taxon>
        <taxon>Nematoda</taxon>
        <taxon>Chromadorea</taxon>
        <taxon>Rhabditida</taxon>
        <taxon>Spirurina</taxon>
        <taxon>Ascaridomorpha</taxon>
        <taxon>Ascaridoidea</taxon>
        <taxon>Ascarididae</taxon>
        <taxon>Ascaris</taxon>
    </lineage>
</organism>
<accession>A0A0M3HT30</accession>